<dbReference type="Proteomes" id="UP001055879">
    <property type="component" value="Linkage Group LG11"/>
</dbReference>
<reference evidence="1 2" key="2">
    <citation type="journal article" date="2022" name="Mol. Ecol. Resour.">
        <title>The genomes of chicory, endive, great burdock and yacon provide insights into Asteraceae paleo-polyploidization history and plant inulin production.</title>
        <authorList>
            <person name="Fan W."/>
            <person name="Wang S."/>
            <person name="Wang H."/>
            <person name="Wang A."/>
            <person name="Jiang F."/>
            <person name="Liu H."/>
            <person name="Zhao H."/>
            <person name="Xu D."/>
            <person name="Zhang Y."/>
        </authorList>
    </citation>
    <scope>NUCLEOTIDE SEQUENCE [LARGE SCALE GENOMIC DNA]</scope>
    <source>
        <strain evidence="2">cv. Niubang</strain>
    </source>
</reference>
<gene>
    <name evidence="1" type="ORF">L6452_32816</name>
</gene>
<accession>A0ACB8Z5K3</accession>
<organism evidence="1 2">
    <name type="scientific">Arctium lappa</name>
    <name type="common">Greater burdock</name>
    <name type="synonym">Lappa major</name>
    <dbReference type="NCBI Taxonomy" id="4217"/>
    <lineage>
        <taxon>Eukaryota</taxon>
        <taxon>Viridiplantae</taxon>
        <taxon>Streptophyta</taxon>
        <taxon>Embryophyta</taxon>
        <taxon>Tracheophyta</taxon>
        <taxon>Spermatophyta</taxon>
        <taxon>Magnoliopsida</taxon>
        <taxon>eudicotyledons</taxon>
        <taxon>Gunneridae</taxon>
        <taxon>Pentapetalae</taxon>
        <taxon>asterids</taxon>
        <taxon>campanulids</taxon>
        <taxon>Asterales</taxon>
        <taxon>Asteraceae</taxon>
        <taxon>Carduoideae</taxon>
        <taxon>Cardueae</taxon>
        <taxon>Arctiinae</taxon>
        <taxon>Arctium</taxon>
    </lineage>
</organism>
<dbReference type="EMBL" id="CM042057">
    <property type="protein sequence ID" value="KAI3692990.1"/>
    <property type="molecule type" value="Genomic_DNA"/>
</dbReference>
<proteinExistence type="predicted"/>
<evidence type="ECO:0000313" key="2">
    <source>
        <dbReference type="Proteomes" id="UP001055879"/>
    </source>
</evidence>
<comment type="caution">
    <text evidence="1">The sequence shown here is derived from an EMBL/GenBank/DDBJ whole genome shotgun (WGS) entry which is preliminary data.</text>
</comment>
<sequence>MFICIFRFTSLSIRKVKFLVRRGCGAIVPRDSALGTVAGHYRGNCTVGSGVVAIVPPRYCPWHNRQALSPELYRESFEWRDGAPAIVPLAQSPGTIAGGV</sequence>
<keyword evidence="2" id="KW-1185">Reference proteome</keyword>
<evidence type="ECO:0000313" key="1">
    <source>
        <dbReference type="EMBL" id="KAI3692990.1"/>
    </source>
</evidence>
<name>A0ACB8Z5K3_ARCLA</name>
<protein>
    <submittedName>
        <fullName evidence="1">Uncharacterized protein</fullName>
    </submittedName>
</protein>
<reference evidence="2" key="1">
    <citation type="journal article" date="2022" name="Mol. Ecol. Resour.">
        <title>The genomes of chicory, endive, great burdock and yacon provide insights into Asteraceae palaeo-polyploidization history and plant inulin production.</title>
        <authorList>
            <person name="Fan W."/>
            <person name="Wang S."/>
            <person name="Wang H."/>
            <person name="Wang A."/>
            <person name="Jiang F."/>
            <person name="Liu H."/>
            <person name="Zhao H."/>
            <person name="Xu D."/>
            <person name="Zhang Y."/>
        </authorList>
    </citation>
    <scope>NUCLEOTIDE SEQUENCE [LARGE SCALE GENOMIC DNA]</scope>
    <source>
        <strain evidence="2">cv. Niubang</strain>
    </source>
</reference>